<protein>
    <submittedName>
        <fullName evidence="1">Uncharacterized protein</fullName>
    </submittedName>
</protein>
<name>A0A0F9KK41_9ZZZZ</name>
<sequence length="35" mass="4027">MTITYKQLKTLEELKSCEKVQLAVWGFDLLDTIPA</sequence>
<evidence type="ECO:0000313" key="1">
    <source>
        <dbReference type="EMBL" id="KKM82514.1"/>
    </source>
</evidence>
<feature type="non-terminal residue" evidence="1">
    <location>
        <position position="35"/>
    </location>
</feature>
<dbReference type="AlphaFoldDB" id="A0A0F9KK41"/>
<accession>A0A0F9KK41</accession>
<gene>
    <name evidence="1" type="ORF">LCGC14_1318750</name>
</gene>
<reference evidence="1" key="1">
    <citation type="journal article" date="2015" name="Nature">
        <title>Complex archaea that bridge the gap between prokaryotes and eukaryotes.</title>
        <authorList>
            <person name="Spang A."/>
            <person name="Saw J.H."/>
            <person name="Jorgensen S.L."/>
            <person name="Zaremba-Niedzwiedzka K."/>
            <person name="Martijn J."/>
            <person name="Lind A.E."/>
            <person name="van Eijk R."/>
            <person name="Schleper C."/>
            <person name="Guy L."/>
            <person name="Ettema T.J."/>
        </authorList>
    </citation>
    <scope>NUCLEOTIDE SEQUENCE</scope>
</reference>
<proteinExistence type="predicted"/>
<comment type="caution">
    <text evidence="1">The sequence shown here is derived from an EMBL/GenBank/DDBJ whole genome shotgun (WGS) entry which is preliminary data.</text>
</comment>
<dbReference type="EMBL" id="LAZR01007852">
    <property type="protein sequence ID" value="KKM82514.1"/>
    <property type="molecule type" value="Genomic_DNA"/>
</dbReference>
<organism evidence="1">
    <name type="scientific">marine sediment metagenome</name>
    <dbReference type="NCBI Taxonomy" id="412755"/>
    <lineage>
        <taxon>unclassified sequences</taxon>
        <taxon>metagenomes</taxon>
        <taxon>ecological metagenomes</taxon>
    </lineage>
</organism>